<evidence type="ECO:0000313" key="3">
    <source>
        <dbReference type="Proteomes" id="UP000465622"/>
    </source>
</evidence>
<dbReference type="EMBL" id="AP022567">
    <property type="protein sequence ID" value="BBX35987.1"/>
    <property type="molecule type" value="Genomic_DNA"/>
</dbReference>
<dbReference type="Proteomes" id="UP000465622">
    <property type="component" value="Chromosome"/>
</dbReference>
<sequence>MLGSEHDQARFTWSRVGDICWAYPDIGCYRRFVILARRDEQTAGMRTAPTAASSRAKSLTEKLDVRRVGSSLPSRIESADNSHKNHSVAVSAARNVA</sequence>
<organism evidence="2 3">
    <name type="scientific">Mycolicibacterium mageritense</name>
    <name type="common">Mycobacterium mageritense</name>
    <dbReference type="NCBI Taxonomy" id="53462"/>
    <lineage>
        <taxon>Bacteria</taxon>
        <taxon>Bacillati</taxon>
        <taxon>Actinomycetota</taxon>
        <taxon>Actinomycetes</taxon>
        <taxon>Mycobacteriales</taxon>
        <taxon>Mycobacteriaceae</taxon>
        <taxon>Mycolicibacterium</taxon>
    </lineage>
</organism>
<proteinExistence type="predicted"/>
<reference evidence="2 3" key="1">
    <citation type="journal article" date="2019" name="Emerg. Microbes Infect.">
        <title>Comprehensive subspecies identification of 175 nontuberculous mycobacteria species based on 7547 genomic profiles.</title>
        <authorList>
            <person name="Matsumoto Y."/>
            <person name="Kinjo T."/>
            <person name="Motooka D."/>
            <person name="Nabeya D."/>
            <person name="Jung N."/>
            <person name="Uechi K."/>
            <person name="Horii T."/>
            <person name="Iida T."/>
            <person name="Fujita J."/>
            <person name="Nakamura S."/>
        </authorList>
    </citation>
    <scope>NUCLEOTIDE SEQUENCE [LARGE SCALE GENOMIC DNA]</scope>
    <source>
        <strain evidence="2 3">JCM 12375</strain>
    </source>
</reference>
<keyword evidence="3" id="KW-1185">Reference proteome</keyword>
<protein>
    <submittedName>
        <fullName evidence="2">Uncharacterized protein</fullName>
    </submittedName>
</protein>
<feature type="region of interest" description="Disordered" evidence="1">
    <location>
        <begin position="74"/>
        <end position="97"/>
    </location>
</feature>
<gene>
    <name evidence="2" type="ORF">MMAGJ_52690</name>
</gene>
<accession>A0ABM7HZE5</accession>
<evidence type="ECO:0000256" key="1">
    <source>
        <dbReference type="SAM" id="MobiDB-lite"/>
    </source>
</evidence>
<name>A0ABM7HZE5_MYCME</name>
<evidence type="ECO:0000313" key="2">
    <source>
        <dbReference type="EMBL" id="BBX35987.1"/>
    </source>
</evidence>